<name>A0AAN6XIV1_9PEZI</name>
<reference evidence="2" key="1">
    <citation type="journal article" date="2023" name="Mol. Phylogenet. Evol.">
        <title>Genome-scale phylogeny and comparative genomics of the fungal order Sordariales.</title>
        <authorList>
            <person name="Hensen N."/>
            <person name="Bonometti L."/>
            <person name="Westerberg I."/>
            <person name="Brannstrom I.O."/>
            <person name="Guillou S."/>
            <person name="Cros-Aarteil S."/>
            <person name="Calhoun S."/>
            <person name="Haridas S."/>
            <person name="Kuo A."/>
            <person name="Mondo S."/>
            <person name="Pangilinan J."/>
            <person name="Riley R."/>
            <person name="LaButti K."/>
            <person name="Andreopoulos B."/>
            <person name="Lipzen A."/>
            <person name="Chen C."/>
            <person name="Yan M."/>
            <person name="Daum C."/>
            <person name="Ng V."/>
            <person name="Clum A."/>
            <person name="Steindorff A."/>
            <person name="Ohm R.A."/>
            <person name="Martin F."/>
            <person name="Silar P."/>
            <person name="Natvig D.O."/>
            <person name="Lalanne C."/>
            <person name="Gautier V."/>
            <person name="Ament-Velasquez S.L."/>
            <person name="Kruys A."/>
            <person name="Hutchinson M.I."/>
            <person name="Powell A.J."/>
            <person name="Barry K."/>
            <person name="Miller A.N."/>
            <person name="Grigoriev I.V."/>
            <person name="Debuchy R."/>
            <person name="Gladieux P."/>
            <person name="Hiltunen Thoren M."/>
            <person name="Johannesson H."/>
        </authorList>
    </citation>
    <scope>NUCLEOTIDE SEQUENCE</scope>
    <source>
        <strain evidence="2">CBS 315.58</strain>
    </source>
</reference>
<evidence type="ECO:0000313" key="2">
    <source>
        <dbReference type="EMBL" id="KAK4201086.1"/>
    </source>
</evidence>
<organism evidence="2 3">
    <name type="scientific">Triangularia verruculosa</name>
    <dbReference type="NCBI Taxonomy" id="2587418"/>
    <lineage>
        <taxon>Eukaryota</taxon>
        <taxon>Fungi</taxon>
        <taxon>Dikarya</taxon>
        <taxon>Ascomycota</taxon>
        <taxon>Pezizomycotina</taxon>
        <taxon>Sordariomycetes</taxon>
        <taxon>Sordariomycetidae</taxon>
        <taxon>Sordariales</taxon>
        <taxon>Podosporaceae</taxon>
        <taxon>Triangularia</taxon>
    </lineage>
</organism>
<feature type="region of interest" description="Disordered" evidence="1">
    <location>
        <begin position="98"/>
        <end position="127"/>
    </location>
</feature>
<dbReference type="EMBL" id="MU863911">
    <property type="protein sequence ID" value="KAK4201086.1"/>
    <property type="molecule type" value="Genomic_DNA"/>
</dbReference>
<proteinExistence type="predicted"/>
<dbReference type="Proteomes" id="UP001303160">
    <property type="component" value="Unassembled WGS sequence"/>
</dbReference>
<accession>A0AAN6XIV1</accession>
<protein>
    <submittedName>
        <fullName evidence="2">Uncharacterized protein</fullName>
    </submittedName>
</protein>
<reference evidence="2" key="2">
    <citation type="submission" date="2023-05" db="EMBL/GenBank/DDBJ databases">
        <authorList>
            <consortium name="Lawrence Berkeley National Laboratory"/>
            <person name="Steindorff A."/>
            <person name="Hensen N."/>
            <person name="Bonometti L."/>
            <person name="Westerberg I."/>
            <person name="Brannstrom I.O."/>
            <person name="Guillou S."/>
            <person name="Cros-Aarteil S."/>
            <person name="Calhoun S."/>
            <person name="Haridas S."/>
            <person name="Kuo A."/>
            <person name="Mondo S."/>
            <person name="Pangilinan J."/>
            <person name="Riley R."/>
            <person name="Labutti K."/>
            <person name="Andreopoulos B."/>
            <person name="Lipzen A."/>
            <person name="Chen C."/>
            <person name="Yanf M."/>
            <person name="Daum C."/>
            <person name="Ng V."/>
            <person name="Clum A."/>
            <person name="Ohm R."/>
            <person name="Martin F."/>
            <person name="Silar P."/>
            <person name="Natvig D."/>
            <person name="Lalanne C."/>
            <person name="Gautier V."/>
            <person name="Ament-Velasquez S.L."/>
            <person name="Kruys A."/>
            <person name="Hutchinson M.I."/>
            <person name="Powell A.J."/>
            <person name="Barry K."/>
            <person name="Miller A.N."/>
            <person name="Grigoriev I.V."/>
            <person name="Debuchy R."/>
            <person name="Gladieux P."/>
            <person name="Thoren M.H."/>
            <person name="Johannesson H."/>
        </authorList>
    </citation>
    <scope>NUCLEOTIDE SEQUENCE</scope>
    <source>
        <strain evidence="2">CBS 315.58</strain>
    </source>
</reference>
<evidence type="ECO:0000313" key="3">
    <source>
        <dbReference type="Proteomes" id="UP001303160"/>
    </source>
</evidence>
<comment type="caution">
    <text evidence="2">The sequence shown here is derived from an EMBL/GenBank/DDBJ whole genome shotgun (WGS) entry which is preliminary data.</text>
</comment>
<feature type="compositionally biased region" description="Polar residues" evidence="1">
    <location>
        <begin position="104"/>
        <end position="127"/>
    </location>
</feature>
<gene>
    <name evidence="2" type="ORF">QBC40DRAFT_253430</name>
</gene>
<sequence length="270" mass="29891">MADTEVTEDGFDRCSDPVNPNYEATNLKFVQTTDLSGSRPVYAQTPEWDNHANLEHMSTPSRLLQAATTSLPTADASPAHGYWAEGYGVDTLDLGLHANPVDPGTSQIREQDTPSNGDHVTNNSQTPLDQSFLATGERHAQDYSTYRPSSTVMYDCTINGQYPLTGTCDHGDYPFSTMSASCVKRLGIDCFPIPQSKQKRIRTPLGEKKPKEYCTLRRFDIMALNVTHENMNVQLLETNDARYEGCLHLGRNIMRKLGIEDAPGSSPLTK</sequence>
<evidence type="ECO:0000256" key="1">
    <source>
        <dbReference type="SAM" id="MobiDB-lite"/>
    </source>
</evidence>
<keyword evidence="3" id="KW-1185">Reference proteome</keyword>
<dbReference type="AlphaFoldDB" id="A0AAN6XIV1"/>